<dbReference type="EMBL" id="NFEZ01000001">
    <property type="protein sequence ID" value="PLT48479.1"/>
    <property type="molecule type" value="Genomic_DNA"/>
</dbReference>
<keyword evidence="3 5" id="KW-1133">Transmembrane helix</keyword>
<gene>
    <name evidence="6" type="ORF">B8V81_0611</name>
</gene>
<dbReference type="GO" id="GO:0016020">
    <property type="term" value="C:membrane"/>
    <property type="evidence" value="ECO:0007669"/>
    <property type="project" value="UniProtKB-SubCell"/>
</dbReference>
<evidence type="ECO:0000256" key="4">
    <source>
        <dbReference type="ARBA" id="ARBA00023136"/>
    </source>
</evidence>
<name>A0A2N5NDR3_9BACL</name>
<feature type="transmembrane region" description="Helical" evidence="5">
    <location>
        <begin position="300"/>
        <end position="322"/>
    </location>
</feature>
<dbReference type="Pfam" id="PF00654">
    <property type="entry name" value="Voltage_CLC"/>
    <property type="match status" value="1"/>
</dbReference>
<dbReference type="PRINTS" id="PR00762">
    <property type="entry name" value="CLCHANNEL"/>
</dbReference>
<dbReference type="InterPro" id="IPR014743">
    <property type="entry name" value="Cl-channel_core"/>
</dbReference>
<evidence type="ECO:0000313" key="6">
    <source>
        <dbReference type="EMBL" id="PLT48479.1"/>
    </source>
</evidence>
<dbReference type="AlphaFoldDB" id="A0A2N5NDR3"/>
<dbReference type="Proteomes" id="UP000234789">
    <property type="component" value="Unassembled WGS sequence"/>
</dbReference>
<dbReference type="PANTHER" id="PTHR43427:SF12">
    <property type="entry name" value="CHLORIDE TRANSPORTER"/>
    <property type="match status" value="1"/>
</dbReference>
<evidence type="ECO:0000256" key="5">
    <source>
        <dbReference type="SAM" id="Phobius"/>
    </source>
</evidence>
<dbReference type="PANTHER" id="PTHR43427">
    <property type="entry name" value="CHLORIDE CHANNEL PROTEIN CLC-E"/>
    <property type="match status" value="1"/>
</dbReference>
<evidence type="ECO:0000313" key="7">
    <source>
        <dbReference type="Proteomes" id="UP000234789"/>
    </source>
</evidence>
<evidence type="ECO:0000256" key="2">
    <source>
        <dbReference type="ARBA" id="ARBA00022692"/>
    </source>
</evidence>
<feature type="transmembrane region" description="Helical" evidence="5">
    <location>
        <begin position="186"/>
        <end position="211"/>
    </location>
</feature>
<dbReference type="InterPro" id="IPR050368">
    <property type="entry name" value="ClC-type_chloride_channel"/>
</dbReference>
<feature type="transmembrane region" description="Helical" evidence="5">
    <location>
        <begin position="91"/>
        <end position="109"/>
    </location>
</feature>
<feature type="transmembrane region" description="Helical" evidence="5">
    <location>
        <begin position="379"/>
        <end position="399"/>
    </location>
</feature>
<comment type="caution">
    <text evidence="6">The sequence shown here is derived from an EMBL/GenBank/DDBJ whole genome shotgun (WGS) entry which is preliminary data.</text>
</comment>
<dbReference type="Gene3D" id="1.10.3080.10">
    <property type="entry name" value="Clc chloride channel"/>
    <property type="match status" value="1"/>
</dbReference>
<protein>
    <submittedName>
        <fullName evidence="6">Chloride channel protein</fullName>
    </submittedName>
</protein>
<keyword evidence="2 5" id="KW-0812">Transmembrane</keyword>
<sequence length="455" mass="46544">MQVQAPAQADRPGTGLFALANTIRKEGKGMSEATGLKKRLAEAGKGKGAGGMVAFLLKWLALGSLVGALAGTASALFLWSLELATETRLEHSWLLFLLPAAGFFVSWIYRQYGGTAIRGSNLILESIHEGRERIPLRMAPLVLGGTVLTHLTGGSAGREGTAVQMGGSLAWLAGTLVRSGAADRRILLLCGMAGGFGSVFGTPLAGAVFGVEVLAIGMLRHGALYPCLVAALVGDAVTRAWGIGHAAYRIGEVPAESFGTLAAVAIAAVAFGLAARLFIAAVHGVRRLATRLVAPAPGRAAACGAVIVLLALLVGGGDYLGLSLPLLQDSFAPAGTVEPFAWLWKLVFTALTLGAGFQGGEVTPLFVIGSTLGHALAPLLQLPAPLLAGLGLVGVFSAAANTPLACFVLGLELFGADAAAYLLVASVIAYLCSGSASIYSSQRRTIRKDGREPVG</sequence>
<reference evidence="6 7" key="1">
    <citation type="submission" date="2017-05" db="EMBL/GenBank/DDBJ databases">
        <title>Functional genome analysis of Paenibacillus pasadenensis strain R16: insights on endophytic life style and antifungal activity.</title>
        <authorList>
            <person name="Passera A."/>
            <person name="Marcolungo L."/>
            <person name="Casati P."/>
            <person name="Brasca M."/>
            <person name="Quaglino F."/>
            <person name="Delledonne M."/>
        </authorList>
    </citation>
    <scope>NUCLEOTIDE SEQUENCE [LARGE SCALE GENOMIC DNA]</scope>
    <source>
        <strain evidence="6 7">R16</strain>
    </source>
</reference>
<keyword evidence="7" id="KW-1185">Reference proteome</keyword>
<feature type="transmembrane region" description="Helical" evidence="5">
    <location>
        <begin position="342"/>
        <end position="367"/>
    </location>
</feature>
<comment type="subcellular location">
    <subcellularLocation>
        <location evidence="1">Membrane</location>
        <topology evidence="1">Multi-pass membrane protein</topology>
    </subcellularLocation>
</comment>
<accession>A0A2N5NDR3</accession>
<dbReference type="GO" id="GO:0015108">
    <property type="term" value="F:chloride transmembrane transporter activity"/>
    <property type="evidence" value="ECO:0007669"/>
    <property type="project" value="InterPro"/>
</dbReference>
<evidence type="ECO:0000256" key="3">
    <source>
        <dbReference type="ARBA" id="ARBA00022989"/>
    </source>
</evidence>
<dbReference type="InterPro" id="IPR001807">
    <property type="entry name" value="ClC"/>
</dbReference>
<dbReference type="SUPFAM" id="SSF81340">
    <property type="entry name" value="Clc chloride channel"/>
    <property type="match status" value="1"/>
</dbReference>
<feature type="transmembrane region" description="Helical" evidence="5">
    <location>
        <begin position="55"/>
        <end position="79"/>
    </location>
</feature>
<evidence type="ECO:0000256" key="1">
    <source>
        <dbReference type="ARBA" id="ARBA00004141"/>
    </source>
</evidence>
<keyword evidence="4 5" id="KW-0472">Membrane</keyword>
<feature type="transmembrane region" description="Helical" evidence="5">
    <location>
        <begin position="419"/>
        <end position="439"/>
    </location>
</feature>
<organism evidence="6 7">
    <name type="scientific">Paenibacillus pasadenensis</name>
    <dbReference type="NCBI Taxonomy" id="217090"/>
    <lineage>
        <taxon>Bacteria</taxon>
        <taxon>Bacillati</taxon>
        <taxon>Bacillota</taxon>
        <taxon>Bacilli</taxon>
        <taxon>Bacillales</taxon>
        <taxon>Paenibacillaceae</taxon>
        <taxon>Paenibacillus</taxon>
    </lineage>
</organism>
<proteinExistence type="predicted"/>
<feature type="transmembrane region" description="Helical" evidence="5">
    <location>
        <begin position="258"/>
        <end position="279"/>
    </location>
</feature>